<evidence type="ECO:0000313" key="5">
    <source>
        <dbReference type="EMBL" id="MCV2864835.1"/>
    </source>
</evidence>
<keyword evidence="6" id="KW-1185">Reference proteome</keyword>
<reference evidence="5 6" key="1">
    <citation type="submission" date="2022-10" db="EMBL/GenBank/DDBJ databases">
        <title>Defluviimonas sp. nov., isolated from ocean surface water.</title>
        <authorList>
            <person name="He W."/>
            <person name="Wang L."/>
            <person name="Zhang D.-F."/>
        </authorList>
    </citation>
    <scope>NUCLEOTIDE SEQUENCE [LARGE SCALE GENOMIC DNA]</scope>
    <source>
        <strain evidence="5 6">WL0075</strain>
    </source>
</reference>
<dbReference type="RefSeq" id="WP_263721357.1">
    <property type="nucleotide sequence ID" value="NZ_JAOWLA010000007.1"/>
</dbReference>
<dbReference type="PANTHER" id="PTHR30502">
    <property type="entry name" value="2-KETO-3-DEOXY-L-RHAMNONATE ALDOLASE"/>
    <property type="match status" value="1"/>
</dbReference>
<dbReference type="GO" id="GO:0016829">
    <property type="term" value="F:lyase activity"/>
    <property type="evidence" value="ECO:0007669"/>
    <property type="project" value="UniProtKB-KW"/>
</dbReference>
<dbReference type="InterPro" id="IPR005000">
    <property type="entry name" value="Aldolase/citrate-lyase_domain"/>
</dbReference>
<comment type="similarity">
    <text evidence="1">Belongs to the HpcH/HpaI aldolase family.</text>
</comment>
<organism evidence="5 6">
    <name type="scientific">Albidovulum sediminicola</name>
    <dbReference type="NCBI Taxonomy" id="2984331"/>
    <lineage>
        <taxon>Bacteria</taxon>
        <taxon>Pseudomonadati</taxon>
        <taxon>Pseudomonadota</taxon>
        <taxon>Alphaproteobacteria</taxon>
        <taxon>Rhodobacterales</taxon>
        <taxon>Paracoccaceae</taxon>
        <taxon>Albidovulum</taxon>
    </lineage>
</organism>
<dbReference type="InterPro" id="IPR015813">
    <property type="entry name" value="Pyrv/PenolPyrv_kinase-like_dom"/>
</dbReference>
<evidence type="ECO:0000256" key="3">
    <source>
        <dbReference type="ARBA" id="ARBA00023239"/>
    </source>
</evidence>
<name>A0ABT2Z1C6_9RHOB</name>
<dbReference type="Gene3D" id="3.20.20.60">
    <property type="entry name" value="Phosphoenolpyruvate-binding domains"/>
    <property type="match status" value="1"/>
</dbReference>
<sequence>MNPLKQRLLNGEFVTAAWAELGNPDVAEIMVRHGWPTILIDGEHGVGDLETWVAVARAVEAAGGEVILRVPDGLDTTLKRVLDRGFRSLVVPMVNSAEQATAIARSCLYPGRGGSGQGGRGYAASIVRASHFGARPGYARELAHEDLLLFVQCEHPDSIASLEAIAATPGVDGIFLGPNDLSAALGHLEDMTHPVPQAAFAEVEAICAKVGTLLATVPGGGRGWADLRERGYHLVAGVNDVSLLAGAARQALAERDAALGKS</sequence>
<dbReference type="InterPro" id="IPR050251">
    <property type="entry name" value="HpcH-HpaI_aldolase"/>
</dbReference>
<dbReference type="InterPro" id="IPR040442">
    <property type="entry name" value="Pyrv_kinase-like_dom_sf"/>
</dbReference>
<protein>
    <submittedName>
        <fullName evidence="5">Aldolase/citrate lyase family protein</fullName>
    </submittedName>
</protein>
<dbReference type="EMBL" id="JAOWLA010000007">
    <property type="protein sequence ID" value="MCV2864835.1"/>
    <property type="molecule type" value="Genomic_DNA"/>
</dbReference>
<keyword evidence="2" id="KW-0479">Metal-binding</keyword>
<dbReference type="PANTHER" id="PTHR30502:SF0">
    <property type="entry name" value="PHOSPHOENOLPYRUVATE CARBOXYLASE FAMILY PROTEIN"/>
    <property type="match status" value="1"/>
</dbReference>
<dbReference type="Proteomes" id="UP001652503">
    <property type="component" value="Unassembled WGS sequence"/>
</dbReference>
<dbReference type="SUPFAM" id="SSF51621">
    <property type="entry name" value="Phosphoenolpyruvate/pyruvate domain"/>
    <property type="match status" value="1"/>
</dbReference>
<proteinExistence type="inferred from homology"/>
<comment type="caution">
    <text evidence="5">The sequence shown here is derived from an EMBL/GenBank/DDBJ whole genome shotgun (WGS) entry which is preliminary data.</text>
</comment>
<keyword evidence="3 5" id="KW-0456">Lyase</keyword>
<dbReference type="Pfam" id="PF03328">
    <property type="entry name" value="HpcH_HpaI"/>
    <property type="match status" value="1"/>
</dbReference>
<feature type="domain" description="HpcH/HpaI aldolase/citrate lyase" evidence="4">
    <location>
        <begin position="18"/>
        <end position="244"/>
    </location>
</feature>
<evidence type="ECO:0000256" key="2">
    <source>
        <dbReference type="ARBA" id="ARBA00022723"/>
    </source>
</evidence>
<evidence type="ECO:0000259" key="4">
    <source>
        <dbReference type="Pfam" id="PF03328"/>
    </source>
</evidence>
<accession>A0ABT2Z1C6</accession>
<gene>
    <name evidence="5" type="ORF">OE647_08815</name>
</gene>
<evidence type="ECO:0000256" key="1">
    <source>
        <dbReference type="ARBA" id="ARBA00005568"/>
    </source>
</evidence>
<evidence type="ECO:0000313" key="6">
    <source>
        <dbReference type="Proteomes" id="UP001652503"/>
    </source>
</evidence>